<accession>A0A5C6E1I4</accession>
<sequence precursor="true">MKRLSLLTVFCVIALLFSDSLVNAQPPSGRRGMRSGGQGAAGGNQRGGQATTGGRPRDRVRPRDTEFHQKFPIGTGLPADLNVYNVDRERVPVNSIFKSKYTVIVGGCLTCPEFRNSYPEIEAVARDFKDRNVDFYFLYQSLTHPENWGFVQPSSIEDRFAQVEHAKELLQTQIPWLTDPMDNQLKTYFVLTPNSQFVFDQSGKIVHRDSWGRGSSLRESLETLVGKPETLTTVEDLNLPHFERHLKSSSEMLVERVRVEGKAVPLRVESGGESGSVAALRSNDFNQSNRYAKLRPEADQQLIETGSGKLYLGFRQDPVLGASWNNLASPPAYKIVAEGVTVSPATGQSKRLEVESDNEPREFLVDVKDWDANQPITVKLQYFACNKEKGWCKSVQQEFTVWLDEDESAGMVNGRSHFPGGQGGAGQRGQGRGGAGQRLGGR</sequence>
<feature type="signal peptide" evidence="2">
    <location>
        <begin position="1"/>
        <end position="24"/>
    </location>
</feature>
<evidence type="ECO:0000313" key="4">
    <source>
        <dbReference type="Proteomes" id="UP000315471"/>
    </source>
</evidence>
<dbReference type="InterPro" id="IPR036249">
    <property type="entry name" value="Thioredoxin-like_sf"/>
</dbReference>
<evidence type="ECO:0000256" key="2">
    <source>
        <dbReference type="SAM" id="SignalP"/>
    </source>
</evidence>
<comment type="caution">
    <text evidence="3">The sequence shown here is derived from an EMBL/GenBank/DDBJ whole genome shotgun (WGS) entry which is preliminary data.</text>
</comment>
<dbReference type="AlphaFoldDB" id="A0A5C6E1I4"/>
<keyword evidence="2" id="KW-0732">Signal</keyword>
<feature type="region of interest" description="Disordered" evidence="1">
    <location>
        <begin position="27"/>
        <end position="63"/>
    </location>
</feature>
<dbReference type="EMBL" id="SJPY01000003">
    <property type="protein sequence ID" value="TWU43513.1"/>
    <property type="molecule type" value="Genomic_DNA"/>
</dbReference>
<name>A0A5C6E1I4_9BACT</name>
<proteinExistence type="predicted"/>
<feature type="compositionally biased region" description="Gly residues" evidence="1">
    <location>
        <begin position="34"/>
        <end position="46"/>
    </location>
</feature>
<feature type="compositionally biased region" description="Gly residues" evidence="1">
    <location>
        <begin position="420"/>
        <end position="442"/>
    </location>
</feature>
<dbReference type="RefSeq" id="WP_146599925.1">
    <property type="nucleotide sequence ID" value="NZ_SJPY01000003.1"/>
</dbReference>
<feature type="chain" id="PRO_5022912606" description="Thioredoxin domain-containing protein" evidence="2">
    <location>
        <begin position="25"/>
        <end position="442"/>
    </location>
</feature>
<dbReference type="OrthoDB" id="278651at2"/>
<evidence type="ECO:0008006" key="5">
    <source>
        <dbReference type="Google" id="ProtNLM"/>
    </source>
</evidence>
<evidence type="ECO:0000313" key="3">
    <source>
        <dbReference type="EMBL" id="TWU43513.1"/>
    </source>
</evidence>
<dbReference type="Gene3D" id="3.40.30.10">
    <property type="entry name" value="Glutaredoxin"/>
    <property type="match status" value="1"/>
</dbReference>
<evidence type="ECO:0000256" key="1">
    <source>
        <dbReference type="SAM" id="MobiDB-lite"/>
    </source>
</evidence>
<keyword evidence="4" id="KW-1185">Reference proteome</keyword>
<organism evidence="3 4">
    <name type="scientific">Novipirellula aureliae</name>
    <dbReference type="NCBI Taxonomy" id="2527966"/>
    <lineage>
        <taxon>Bacteria</taxon>
        <taxon>Pseudomonadati</taxon>
        <taxon>Planctomycetota</taxon>
        <taxon>Planctomycetia</taxon>
        <taxon>Pirellulales</taxon>
        <taxon>Pirellulaceae</taxon>
        <taxon>Novipirellula</taxon>
    </lineage>
</organism>
<protein>
    <recommendedName>
        <fullName evidence="5">Thioredoxin domain-containing protein</fullName>
    </recommendedName>
</protein>
<gene>
    <name evidence="3" type="ORF">Q31b_25540</name>
</gene>
<feature type="region of interest" description="Disordered" evidence="1">
    <location>
        <begin position="411"/>
        <end position="442"/>
    </location>
</feature>
<dbReference type="SUPFAM" id="SSF52833">
    <property type="entry name" value="Thioredoxin-like"/>
    <property type="match status" value="1"/>
</dbReference>
<dbReference type="Proteomes" id="UP000315471">
    <property type="component" value="Unassembled WGS sequence"/>
</dbReference>
<reference evidence="3 4" key="1">
    <citation type="submission" date="2019-02" db="EMBL/GenBank/DDBJ databases">
        <title>Deep-cultivation of Planctomycetes and their phenomic and genomic characterization uncovers novel biology.</title>
        <authorList>
            <person name="Wiegand S."/>
            <person name="Jogler M."/>
            <person name="Boedeker C."/>
            <person name="Pinto D."/>
            <person name="Vollmers J."/>
            <person name="Rivas-Marin E."/>
            <person name="Kohn T."/>
            <person name="Peeters S.H."/>
            <person name="Heuer A."/>
            <person name="Rast P."/>
            <person name="Oberbeckmann S."/>
            <person name="Bunk B."/>
            <person name="Jeske O."/>
            <person name="Meyerdierks A."/>
            <person name="Storesund J.E."/>
            <person name="Kallscheuer N."/>
            <person name="Luecker S."/>
            <person name="Lage O.M."/>
            <person name="Pohl T."/>
            <person name="Merkel B.J."/>
            <person name="Hornburger P."/>
            <person name="Mueller R.-W."/>
            <person name="Bruemmer F."/>
            <person name="Labrenz M."/>
            <person name="Spormann A.M."/>
            <person name="Op Den Camp H."/>
            <person name="Overmann J."/>
            <person name="Amann R."/>
            <person name="Jetten M.S.M."/>
            <person name="Mascher T."/>
            <person name="Medema M.H."/>
            <person name="Devos D.P."/>
            <person name="Kaster A.-K."/>
            <person name="Ovreas L."/>
            <person name="Rohde M."/>
            <person name="Galperin M.Y."/>
            <person name="Jogler C."/>
        </authorList>
    </citation>
    <scope>NUCLEOTIDE SEQUENCE [LARGE SCALE GENOMIC DNA]</scope>
    <source>
        <strain evidence="3 4">Q31b</strain>
    </source>
</reference>